<dbReference type="Pfam" id="PF19781">
    <property type="entry name" value="DUF6266"/>
    <property type="match status" value="1"/>
</dbReference>
<organism evidence="1 2">
    <name type="scientific">Olivibacter ginsenosidimutans</name>
    <dbReference type="NCBI Taxonomy" id="1176537"/>
    <lineage>
        <taxon>Bacteria</taxon>
        <taxon>Pseudomonadati</taxon>
        <taxon>Bacteroidota</taxon>
        <taxon>Sphingobacteriia</taxon>
        <taxon>Sphingobacteriales</taxon>
        <taxon>Sphingobacteriaceae</taxon>
        <taxon>Olivibacter</taxon>
    </lineage>
</organism>
<accession>A0ABP9C194</accession>
<dbReference type="Proteomes" id="UP001501411">
    <property type="component" value="Unassembled WGS sequence"/>
</dbReference>
<dbReference type="EMBL" id="BAABIQ010000042">
    <property type="protein sequence ID" value="GAA4802149.1"/>
    <property type="molecule type" value="Genomic_DNA"/>
</dbReference>
<reference evidence="2" key="1">
    <citation type="journal article" date="2019" name="Int. J. Syst. Evol. Microbiol.">
        <title>The Global Catalogue of Microorganisms (GCM) 10K type strain sequencing project: providing services to taxonomists for standard genome sequencing and annotation.</title>
        <authorList>
            <consortium name="The Broad Institute Genomics Platform"/>
            <consortium name="The Broad Institute Genome Sequencing Center for Infectious Disease"/>
            <person name="Wu L."/>
            <person name="Ma J."/>
        </authorList>
    </citation>
    <scope>NUCLEOTIDE SEQUENCE [LARGE SCALE GENOMIC DNA]</scope>
    <source>
        <strain evidence="2">JCM 18200</strain>
    </source>
</reference>
<keyword evidence="2" id="KW-1185">Reference proteome</keyword>
<gene>
    <name evidence="1" type="ORF">GCM10023231_33860</name>
</gene>
<name>A0ABP9C194_9SPHI</name>
<evidence type="ECO:0000313" key="2">
    <source>
        <dbReference type="Proteomes" id="UP001501411"/>
    </source>
</evidence>
<comment type="caution">
    <text evidence="1">The sequence shown here is derived from an EMBL/GenBank/DDBJ whole genome shotgun (WGS) entry which is preliminary data.</text>
</comment>
<proteinExistence type="predicted"/>
<dbReference type="RefSeq" id="WP_345233522.1">
    <property type="nucleotide sequence ID" value="NZ_BAABIQ010000042.1"/>
</dbReference>
<protein>
    <recommendedName>
        <fullName evidence="3">DUF4469 domain-containing protein</fullName>
    </recommendedName>
</protein>
<sequence length="188" mass="21552">MEFFFDKHTPKKQKEPYGKLASQQKMRLAMTFLHPLRPIINESWAKYGEGKKTKAFGQALRKVIQDAIEGNYPDQRIIPDRVLISMGTVPLSPITDVVRSEASLEVYFENQAHPMAKDGDEVTIIAYSPDLGIGAKNDQICSRKDGRIEVELPPQFEQGAFHAYLFFRDIKKNNFSKSYYLGYFEPLI</sequence>
<dbReference type="InterPro" id="IPR046233">
    <property type="entry name" value="DUF6266"/>
</dbReference>
<evidence type="ECO:0000313" key="1">
    <source>
        <dbReference type="EMBL" id="GAA4802149.1"/>
    </source>
</evidence>
<evidence type="ECO:0008006" key="3">
    <source>
        <dbReference type="Google" id="ProtNLM"/>
    </source>
</evidence>